<dbReference type="AlphaFoldDB" id="A0A413RRB9"/>
<dbReference type="InterPro" id="IPR000182">
    <property type="entry name" value="GNAT_dom"/>
</dbReference>
<dbReference type="InterPro" id="IPR051531">
    <property type="entry name" value="N-acetyltransferase"/>
</dbReference>
<dbReference type="Gene3D" id="3.40.630.30">
    <property type="match status" value="1"/>
</dbReference>
<dbReference type="EMBL" id="QWKP01000071">
    <property type="protein sequence ID" value="RHA44451.1"/>
    <property type="molecule type" value="Genomic_DNA"/>
</dbReference>
<feature type="domain" description="N-acetyltransferase" evidence="4">
    <location>
        <begin position="8"/>
        <end position="177"/>
    </location>
</feature>
<dbReference type="PROSITE" id="PS51186">
    <property type="entry name" value="GNAT"/>
    <property type="match status" value="1"/>
</dbReference>
<comment type="similarity">
    <text evidence="3">Belongs to the acetyltransferase family. RimJ subfamily.</text>
</comment>
<keyword evidence="6" id="KW-1185">Reference proteome</keyword>
<comment type="caution">
    <text evidence="5">The sequence shown here is derived from an EMBL/GenBank/DDBJ whole genome shotgun (WGS) entry which is preliminary data.</text>
</comment>
<dbReference type="Pfam" id="PF13302">
    <property type="entry name" value="Acetyltransf_3"/>
    <property type="match status" value="1"/>
</dbReference>
<dbReference type="GO" id="GO:0005737">
    <property type="term" value="C:cytoplasm"/>
    <property type="evidence" value="ECO:0007669"/>
    <property type="project" value="TreeGrafter"/>
</dbReference>
<gene>
    <name evidence="5" type="ORF">D1825_01185</name>
</gene>
<dbReference type="PANTHER" id="PTHR43792">
    <property type="entry name" value="GNAT FAMILY, PUTATIVE (AFU_ORTHOLOGUE AFUA_3G00765)-RELATED-RELATED"/>
    <property type="match status" value="1"/>
</dbReference>
<accession>A0A413RRB9</accession>
<evidence type="ECO:0000256" key="1">
    <source>
        <dbReference type="ARBA" id="ARBA00022679"/>
    </source>
</evidence>
<evidence type="ECO:0000256" key="3">
    <source>
        <dbReference type="ARBA" id="ARBA00038502"/>
    </source>
</evidence>
<evidence type="ECO:0000313" key="5">
    <source>
        <dbReference type="EMBL" id="RHA44451.1"/>
    </source>
</evidence>
<evidence type="ECO:0000256" key="2">
    <source>
        <dbReference type="ARBA" id="ARBA00023315"/>
    </source>
</evidence>
<evidence type="ECO:0000313" key="6">
    <source>
        <dbReference type="Proteomes" id="UP000283374"/>
    </source>
</evidence>
<dbReference type="InterPro" id="IPR016181">
    <property type="entry name" value="Acyl_CoA_acyltransferase"/>
</dbReference>
<dbReference type="OrthoDB" id="5242221at2"/>
<protein>
    <submittedName>
        <fullName evidence="5">N-acetyltransferase</fullName>
    </submittedName>
</protein>
<evidence type="ECO:0000259" key="4">
    <source>
        <dbReference type="PROSITE" id="PS51186"/>
    </source>
</evidence>
<keyword evidence="2" id="KW-0012">Acyltransferase</keyword>
<dbReference type="GO" id="GO:0008999">
    <property type="term" value="F:protein-N-terminal-alanine acetyltransferase activity"/>
    <property type="evidence" value="ECO:0007669"/>
    <property type="project" value="TreeGrafter"/>
</dbReference>
<keyword evidence="1 5" id="KW-0808">Transferase</keyword>
<sequence>MTTQPAASATRLLTEDDAEPLTALLRANRDFLAPWDPHREDAFFTVPEQAAIARRALDAYAAGTLLPWVVVATDGSIVGRLNLAGITRGPFQSAGMGYWVARAANGRGLATAAVGEAVATAFGALGLHRVQAETLPHNVASRRVLAKNGFREYGLAPRYLNIGGRWQDHVMFQRLADDSP</sequence>
<organism evidence="5 6">
    <name type="scientific">Cellulomonas rhizosphaerae</name>
    <dbReference type="NCBI Taxonomy" id="2293719"/>
    <lineage>
        <taxon>Bacteria</taxon>
        <taxon>Bacillati</taxon>
        <taxon>Actinomycetota</taxon>
        <taxon>Actinomycetes</taxon>
        <taxon>Micrococcales</taxon>
        <taxon>Cellulomonadaceae</taxon>
        <taxon>Cellulomonas</taxon>
    </lineage>
</organism>
<dbReference type="Proteomes" id="UP000283374">
    <property type="component" value="Unassembled WGS sequence"/>
</dbReference>
<dbReference type="PANTHER" id="PTHR43792:SF8">
    <property type="entry name" value="[RIBOSOMAL PROTEIN US5]-ALANINE N-ACETYLTRANSFERASE"/>
    <property type="match status" value="1"/>
</dbReference>
<reference evidence="5 6" key="1">
    <citation type="submission" date="2018-08" db="EMBL/GenBank/DDBJ databases">
        <title>Cellulomonas rhizosphaerae sp. nov., a novel actinomycete isolated from soil.</title>
        <authorList>
            <person name="Tian Y."/>
        </authorList>
    </citation>
    <scope>NUCLEOTIDE SEQUENCE [LARGE SCALE GENOMIC DNA]</scope>
    <source>
        <strain evidence="5 6">NEAU-TCZ24</strain>
    </source>
</reference>
<proteinExistence type="inferred from homology"/>
<name>A0A413RRB9_9CELL</name>
<dbReference type="SUPFAM" id="SSF55729">
    <property type="entry name" value="Acyl-CoA N-acyltransferases (Nat)"/>
    <property type="match status" value="1"/>
</dbReference>
<dbReference type="RefSeq" id="WP_118765691.1">
    <property type="nucleotide sequence ID" value="NZ_QWKP01000071.1"/>
</dbReference>